<accession>A0A4R7P4E6</accession>
<dbReference type="AlphaFoldDB" id="A0A4R7P4E6"/>
<dbReference type="PIRSF" id="PIRSF028451">
    <property type="entry name" value="UCP028451"/>
    <property type="match status" value="1"/>
</dbReference>
<dbReference type="Proteomes" id="UP000295341">
    <property type="component" value="Unassembled WGS sequence"/>
</dbReference>
<sequence>MAKATPYFSEDTFKFLRQLAKNNTREWFLANKPRYEASVRGPCLRLITDLADPLKDISPQLTAIAKPVGGSLFRIHRDTRFAGDKSPYKTNAGMYFSHAAATKAARNDAGGGAPGRLDAPGLYLQVQPGHCFLGGGIWHPQPETTKRIRDYMISNPASWKKATRDPKFRKQFEPGGESLVRPPKGYDPAHELIEDLKRKDFIASAQLDDEMLLRPDLVKQLMARYTLMAPMLDWLCGSLDLDF</sequence>
<organism evidence="1 2">
    <name type="scientific">Panacagrimonas perspica</name>
    <dbReference type="NCBI Taxonomy" id="381431"/>
    <lineage>
        <taxon>Bacteria</taxon>
        <taxon>Pseudomonadati</taxon>
        <taxon>Pseudomonadota</taxon>
        <taxon>Gammaproteobacteria</taxon>
        <taxon>Nevskiales</taxon>
        <taxon>Nevskiaceae</taxon>
        <taxon>Panacagrimonas</taxon>
    </lineage>
</organism>
<dbReference type="RefSeq" id="WP_133882176.1">
    <property type="nucleotide sequence ID" value="NZ_MWIN01000002.1"/>
</dbReference>
<name>A0A4R7P4E6_9GAMM</name>
<dbReference type="Pfam" id="PF09365">
    <property type="entry name" value="DUF2461"/>
    <property type="match status" value="1"/>
</dbReference>
<protein>
    <submittedName>
        <fullName evidence="1">Uncharacterized protein (TIGR02453 family)</fullName>
    </submittedName>
</protein>
<evidence type="ECO:0000313" key="1">
    <source>
        <dbReference type="EMBL" id="TDU28644.1"/>
    </source>
</evidence>
<comment type="caution">
    <text evidence="1">The sequence shown here is derived from an EMBL/GenBank/DDBJ whole genome shotgun (WGS) entry which is preliminary data.</text>
</comment>
<proteinExistence type="predicted"/>
<keyword evidence="2" id="KW-1185">Reference proteome</keyword>
<dbReference type="OrthoDB" id="9794241at2"/>
<reference evidence="1 2" key="1">
    <citation type="submission" date="2019-03" db="EMBL/GenBank/DDBJ databases">
        <title>Genomic Encyclopedia of Type Strains, Phase IV (KMG-IV): sequencing the most valuable type-strain genomes for metagenomic binning, comparative biology and taxonomic classification.</title>
        <authorList>
            <person name="Goeker M."/>
        </authorList>
    </citation>
    <scope>NUCLEOTIDE SEQUENCE [LARGE SCALE GENOMIC DNA]</scope>
    <source>
        <strain evidence="1 2">DSM 26377</strain>
    </source>
</reference>
<dbReference type="InterPro" id="IPR012808">
    <property type="entry name" value="CHP02453"/>
</dbReference>
<dbReference type="InterPro" id="IPR015996">
    <property type="entry name" value="UCP028451"/>
</dbReference>
<gene>
    <name evidence="1" type="ORF">DFR24_3019</name>
</gene>
<dbReference type="EMBL" id="SOBT01000009">
    <property type="protein sequence ID" value="TDU28644.1"/>
    <property type="molecule type" value="Genomic_DNA"/>
</dbReference>
<evidence type="ECO:0000313" key="2">
    <source>
        <dbReference type="Proteomes" id="UP000295341"/>
    </source>
</evidence>
<dbReference type="NCBIfam" id="TIGR02453">
    <property type="entry name" value="TIGR02453 family protein"/>
    <property type="match status" value="1"/>
</dbReference>
<dbReference type="PANTHER" id="PTHR36452:SF1">
    <property type="entry name" value="DUF2461 DOMAIN-CONTAINING PROTEIN"/>
    <property type="match status" value="1"/>
</dbReference>
<dbReference type="PANTHER" id="PTHR36452">
    <property type="entry name" value="CHROMOSOME 12, WHOLE GENOME SHOTGUN SEQUENCE"/>
    <property type="match status" value="1"/>
</dbReference>